<dbReference type="PANTHER" id="PTHR22538:SF1">
    <property type="entry name" value="VWFD DOMAIN-CONTAINING PROTEIN"/>
    <property type="match status" value="1"/>
</dbReference>
<name>A0A6G0XD08_9STRA</name>
<sequence>MTTAEATNQEERDFAAILNTPDDEAQEVQPRRFTRFRLVVAIVAFCGVVCIAVGAIVFTHKSDQPDAKSIVNNIQQAPGLKVNIKALRSSMQVNGKSEVTVYIVPRPAQNASSALEFDAILTQEDDQVTEQYVLLDNRGYWSVSSGETLLRSGCLDASQIPPVQLVQTSLEKSRIVSDVVVDGSVVEMGCESGQLLKLSFAGETFVFCNSNTNQLSHARGNDLELSVEYLRDPTLVPDIVAPSDLNCPLVQTALPNLETTPTSSKNHLESVAGSAHLEASSCGCKGPKKPCLFVHGVGTKTSGPLTNTDKDSWGSIQDHAPCCTTTKFAHMDTVSRGWDDASLQQEFCNLALQVATGNNGKTIGNLILSTHSMGNMIAAGALVNNKCQFSSCVTWVSLAGPMQGSKSANLLVEKCKSGGWGDLAIKGILNLVGQCPAQPGYLSLLHQSTVDANRKNQFLAIQSKRAQYVSKIACGTSAIGLITTDSALQVVASLSKHDSANDGVVDINSCQAGYGTSGFGTSYSNSNYQAALNHLDMSFRNGDGWFGDDRKPVKWFECAL</sequence>
<keyword evidence="1" id="KW-0812">Transmembrane</keyword>
<comment type="caution">
    <text evidence="2">The sequence shown here is derived from an EMBL/GenBank/DDBJ whole genome shotgun (WGS) entry which is preliminary data.</text>
</comment>
<evidence type="ECO:0000313" key="3">
    <source>
        <dbReference type="Proteomes" id="UP000481153"/>
    </source>
</evidence>
<dbReference type="SUPFAM" id="SSF53474">
    <property type="entry name" value="alpha/beta-Hydrolases"/>
    <property type="match status" value="1"/>
</dbReference>
<evidence type="ECO:0000256" key="1">
    <source>
        <dbReference type="SAM" id="Phobius"/>
    </source>
</evidence>
<dbReference type="PANTHER" id="PTHR22538">
    <property type="entry name" value="CILIA- AND FLAGELLA-ASSOCIATED PROTEIN 74"/>
    <property type="match status" value="1"/>
</dbReference>
<dbReference type="Proteomes" id="UP000481153">
    <property type="component" value="Unassembled WGS sequence"/>
</dbReference>
<dbReference type="Gene3D" id="3.40.50.1820">
    <property type="entry name" value="alpha/beta hydrolase"/>
    <property type="match status" value="1"/>
</dbReference>
<accession>A0A6G0XD08</accession>
<proteinExistence type="predicted"/>
<protein>
    <submittedName>
        <fullName evidence="2">Uncharacterized protein</fullName>
    </submittedName>
</protein>
<organism evidence="2 3">
    <name type="scientific">Aphanomyces euteiches</name>
    <dbReference type="NCBI Taxonomy" id="100861"/>
    <lineage>
        <taxon>Eukaryota</taxon>
        <taxon>Sar</taxon>
        <taxon>Stramenopiles</taxon>
        <taxon>Oomycota</taxon>
        <taxon>Saprolegniomycetes</taxon>
        <taxon>Saprolegniales</taxon>
        <taxon>Verrucalvaceae</taxon>
        <taxon>Aphanomyces</taxon>
    </lineage>
</organism>
<feature type="transmembrane region" description="Helical" evidence="1">
    <location>
        <begin position="38"/>
        <end position="58"/>
    </location>
</feature>
<dbReference type="VEuPathDB" id="FungiDB:AeMF1_014538"/>
<gene>
    <name evidence="2" type="ORF">Ae201684_006062</name>
</gene>
<keyword evidence="3" id="KW-1185">Reference proteome</keyword>
<dbReference type="AlphaFoldDB" id="A0A6G0XD08"/>
<dbReference type="InterPro" id="IPR029058">
    <property type="entry name" value="AB_hydrolase_fold"/>
</dbReference>
<evidence type="ECO:0000313" key="2">
    <source>
        <dbReference type="EMBL" id="KAF0738071.1"/>
    </source>
</evidence>
<reference evidence="2 3" key="1">
    <citation type="submission" date="2019-07" db="EMBL/GenBank/DDBJ databases">
        <title>Genomics analysis of Aphanomyces spp. identifies a new class of oomycete effector associated with host adaptation.</title>
        <authorList>
            <person name="Gaulin E."/>
        </authorList>
    </citation>
    <scope>NUCLEOTIDE SEQUENCE [LARGE SCALE GENOMIC DNA]</scope>
    <source>
        <strain evidence="2 3">ATCC 201684</strain>
    </source>
</reference>
<keyword evidence="1" id="KW-0472">Membrane</keyword>
<keyword evidence="1" id="KW-1133">Transmembrane helix</keyword>
<dbReference type="EMBL" id="VJMJ01000079">
    <property type="protein sequence ID" value="KAF0738071.1"/>
    <property type="molecule type" value="Genomic_DNA"/>
</dbReference>